<dbReference type="CDD" id="cd00732">
    <property type="entry name" value="CheW"/>
    <property type="match status" value="1"/>
</dbReference>
<sequence>MNNQDQKHDAAVDQYVIFKLDGESYGVSIHFVEIIEKVTDITRVPNAQPYILGVINLRGEIVPVIDLRKLFGLESIPVTDDSRIIILSVEELTVGIMTDSSSEVLSIPQENIENATSVLSHVEETSIKGIGKIDDRMIIMLDVFAILGLNDQESSEERSQEH</sequence>
<dbReference type="Gene3D" id="2.40.50.180">
    <property type="entry name" value="CheA-289, Domain 4"/>
    <property type="match status" value="1"/>
</dbReference>
<proteinExistence type="predicted"/>
<dbReference type="GO" id="GO:0006935">
    <property type="term" value="P:chemotaxis"/>
    <property type="evidence" value="ECO:0007669"/>
    <property type="project" value="InterPro"/>
</dbReference>
<dbReference type="AlphaFoldDB" id="A0AA45WUD2"/>
<dbReference type="SUPFAM" id="SSF50341">
    <property type="entry name" value="CheW-like"/>
    <property type="match status" value="1"/>
</dbReference>
<comment type="caution">
    <text evidence="2">The sequence shown here is derived from an EMBL/GenBank/DDBJ whole genome shotgun (WGS) entry which is preliminary data.</text>
</comment>
<keyword evidence="3" id="KW-1185">Reference proteome</keyword>
<dbReference type="GO" id="GO:0005829">
    <property type="term" value="C:cytosol"/>
    <property type="evidence" value="ECO:0007669"/>
    <property type="project" value="TreeGrafter"/>
</dbReference>
<feature type="domain" description="CheW-like" evidence="1">
    <location>
        <begin position="12"/>
        <end position="152"/>
    </location>
</feature>
<organism evidence="2 3">
    <name type="scientific">Anoxynatronum buryatiense</name>
    <dbReference type="NCBI Taxonomy" id="489973"/>
    <lineage>
        <taxon>Bacteria</taxon>
        <taxon>Bacillati</taxon>
        <taxon>Bacillota</taxon>
        <taxon>Clostridia</taxon>
        <taxon>Eubacteriales</taxon>
        <taxon>Clostridiaceae</taxon>
        <taxon>Anoxynatronum</taxon>
    </lineage>
</organism>
<evidence type="ECO:0000259" key="1">
    <source>
        <dbReference type="PROSITE" id="PS50851"/>
    </source>
</evidence>
<dbReference type="InterPro" id="IPR036061">
    <property type="entry name" value="CheW-like_dom_sf"/>
</dbReference>
<dbReference type="EMBL" id="FXUF01000003">
    <property type="protein sequence ID" value="SMP47403.1"/>
    <property type="molecule type" value="Genomic_DNA"/>
</dbReference>
<dbReference type="PROSITE" id="PS50851">
    <property type="entry name" value="CHEW"/>
    <property type="match status" value="1"/>
</dbReference>
<dbReference type="PANTHER" id="PTHR22617">
    <property type="entry name" value="CHEMOTAXIS SENSOR HISTIDINE KINASE-RELATED"/>
    <property type="match status" value="1"/>
</dbReference>
<dbReference type="Pfam" id="PF01584">
    <property type="entry name" value="CheW"/>
    <property type="match status" value="1"/>
</dbReference>
<accession>A0AA45WUD2</accession>
<dbReference type="InterPro" id="IPR002545">
    <property type="entry name" value="CheW-lke_dom"/>
</dbReference>
<name>A0AA45WUD2_9CLOT</name>
<dbReference type="SMART" id="SM00260">
    <property type="entry name" value="CheW"/>
    <property type="match status" value="1"/>
</dbReference>
<gene>
    <name evidence="2" type="ORF">SAMN06296020_103140</name>
</gene>
<dbReference type="GO" id="GO:0007165">
    <property type="term" value="P:signal transduction"/>
    <property type="evidence" value="ECO:0007669"/>
    <property type="project" value="InterPro"/>
</dbReference>
<evidence type="ECO:0000313" key="3">
    <source>
        <dbReference type="Proteomes" id="UP001158066"/>
    </source>
</evidence>
<dbReference type="Gene3D" id="2.30.30.40">
    <property type="entry name" value="SH3 Domains"/>
    <property type="match status" value="1"/>
</dbReference>
<dbReference type="RefSeq" id="WP_283408416.1">
    <property type="nucleotide sequence ID" value="NZ_FXUF01000003.1"/>
</dbReference>
<reference evidence="2" key="1">
    <citation type="submission" date="2017-05" db="EMBL/GenBank/DDBJ databases">
        <authorList>
            <person name="Varghese N."/>
            <person name="Submissions S."/>
        </authorList>
    </citation>
    <scope>NUCLEOTIDE SEQUENCE</scope>
    <source>
        <strain evidence="2">Su22</strain>
    </source>
</reference>
<dbReference type="PANTHER" id="PTHR22617:SF23">
    <property type="entry name" value="CHEMOTAXIS PROTEIN CHEW"/>
    <property type="match status" value="1"/>
</dbReference>
<dbReference type="InterPro" id="IPR039315">
    <property type="entry name" value="CheW"/>
</dbReference>
<protein>
    <submittedName>
        <fullName evidence="2">Purine-binding chemotaxis protein CheW</fullName>
    </submittedName>
</protein>
<evidence type="ECO:0000313" key="2">
    <source>
        <dbReference type="EMBL" id="SMP47403.1"/>
    </source>
</evidence>
<dbReference type="Proteomes" id="UP001158066">
    <property type="component" value="Unassembled WGS sequence"/>
</dbReference>